<dbReference type="PANTHER" id="PTHR33293:SF1">
    <property type="entry name" value="INSERTION ELEMENT IS1 1 PROTEIN INSB-RELATED"/>
    <property type="match status" value="1"/>
</dbReference>
<dbReference type="GO" id="GO:0003677">
    <property type="term" value="F:DNA binding"/>
    <property type="evidence" value="ECO:0007669"/>
    <property type="project" value="InterPro"/>
</dbReference>
<comment type="function">
    <text evidence="1">Absolutely required for transposition of IS1.</text>
</comment>
<sequence length="232" mass="27382">MIEIKTSCIKVSDTKMCPHCLSKKIIKNGRTKTLKQQYYCKDCYRRFIDYYTYHAYHSETNHKIVVYTKEGLGIRSIARVLGISATTVLKRLLAIAKVLSSPLIAYGKEYEVDEICSYVRHKGNKIWITYAMERDSGNVVSFNIGRRTKTTLSKVITTLLYSRPKRIYTDGLHHYRYLIPQNIHKVSRYGTNKIERLNLTLRTKLRRLNRRTICFSKSLCMFMAIMKIYFWY</sequence>
<dbReference type="NCBIfam" id="NF033558">
    <property type="entry name" value="transpos_IS1"/>
    <property type="match status" value="1"/>
</dbReference>
<dbReference type="InterPro" id="IPR051354">
    <property type="entry name" value="Transposase_27_IS1"/>
</dbReference>
<evidence type="ECO:0000313" key="7">
    <source>
        <dbReference type="Proteomes" id="UP001284033"/>
    </source>
</evidence>
<dbReference type="GO" id="GO:0004803">
    <property type="term" value="F:transposase activity"/>
    <property type="evidence" value="ECO:0007669"/>
    <property type="project" value="InterPro"/>
</dbReference>
<keyword evidence="5" id="KW-0472">Membrane</keyword>
<keyword evidence="5" id="KW-0812">Transmembrane</keyword>
<keyword evidence="3" id="KW-0815">Transposition</keyword>
<dbReference type="EMBL" id="JAQZHK010000007">
    <property type="protein sequence ID" value="MDY3513325.1"/>
    <property type="molecule type" value="Genomic_DNA"/>
</dbReference>
<dbReference type="Proteomes" id="UP001284033">
    <property type="component" value="Unassembled WGS sequence"/>
</dbReference>
<dbReference type="Pfam" id="PF03400">
    <property type="entry name" value="DDE_Tnp_IS1"/>
    <property type="match status" value="1"/>
</dbReference>
<keyword evidence="4" id="KW-0233">DNA recombination</keyword>
<dbReference type="InterPro" id="IPR005063">
    <property type="entry name" value="Transposase_27"/>
</dbReference>
<organism evidence="6 7">
    <name type="scientific">Riemerella anatipestifer</name>
    <name type="common">Moraxella anatipestifer</name>
    <dbReference type="NCBI Taxonomy" id="34085"/>
    <lineage>
        <taxon>Bacteria</taxon>
        <taxon>Pseudomonadati</taxon>
        <taxon>Bacteroidota</taxon>
        <taxon>Flavobacteriia</taxon>
        <taxon>Flavobacteriales</taxon>
        <taxon>Weeksellaceae</taxon>
        <taxon>Riemerella</taxon>
    </lineage>
</organism>
<evidence type="ECO:0000256" key="1">
    <source>
        <dbReference type="ARBA" id="ARBA00004091"/>
    </source>
</evidence>
<evidence type="ECO:0000256" key="5">
    <source>
        <dbReference type="SAM" id="Phobius"/>
    </source>
</evidence>
<dbReference type="AlphaFoldDB" id="A0AAP6HHC7"/>
<evidence type="ECO:0000256" key="3">
    <source>
        <dbReference type="ARBA" id="ARBA00022578"/>
    </source>
</evidence>
<reference evidence="6" key="1">
    <citation type="submission" date="2023-01" db="EMBL/GenBank/DDBJ databases">
        <title>Genome-based studies on antimicrobial resistance profiles of Riemerella anatipestifer in China, 1994 to 2021.</title>
        <authorList>
            <person name="Yang Z."/>
            <person name="Zhu D."/>
        </authorList>
    </citation>
    <scope>NUCLEOTIDE SEQUENCE</scope>
    <source>
        <strain evidence="6">RCAD1218</strain>
    </source>
</reference>
<dbReference type="PANTHER" id="PTHR33293">
    <property type="entry name" value="INSERTION ELEMENT IS1 1 PROTEIN INSB-RELATED"/>
    <property type="match status" value="1"/>
</dbReference>
<evidence type="ECO:0000256" key="2">
    <source>
        <dbReference type="ARBA" id="ARBA00008841"/>
    </source>
</evidence>
<comment type="caution">
    <text evidence="6">The sequence shown here is derived from an EMBL/GenBank/DDBJ whole genome shotgun (WGS) entry which is preliminary data.</text>
</comment>
<dbReference type="RefSeq" id="WP_154469416.1">
    <property type="nucleotide sequence ID" value="NZ_CP121210.1"/>
</dbReference>
<gene>
    <name evidence="6" type="ORF">PG303_08870</name>
</gene>
<name>A0AAP6HHC7_RIEAN</name>
<comment type="similarity">
    <text evidence="2">Belongs to the transposase 27 family.</text>
</comment>
<protein>
    <submittedName>
        <fullName evidence="6">IS1 family transposase</fullName>
    </submittedName>
</protein>
<dbReference type="GO" id="GO:0006313">
    <property type="term" value="P:DNA transposition"/>
    <property type="evidence" value="ECO:0007669"/>
    <property type="project" value="InterPro"/>
</dbReference>
<feature type="transmembrane region" description="Helical" evidence="5">
    <location>
        <begin position="212"/>
        <end position="231"/>
    </location>
</feature>
<evidence type="ECO:0000313" key="6">
    <source>
        <dbReference type="EMBL" id="MDY3513325.1"/>
    </source>
</evidence>
<accession>A0AAP6HHC7</accession>
<keyword evidence="5" id="KW-1133">Transmembrane helix</keyword>
<evidence type="ECO:0000256" key="4">
    <source>
        <dbReference type="ARBA" id="ARBA00023172"/>
    </source>
</evidence>
<proteinExistence type="inferred from homology"/>